<comment type="caution">
    <text evidence="5">The sequence shown here is derived from an EMBL/GenBank/DDBJ whole genome shotgun (WGS) entry which is preliminary data.</text>
</comment>
<accession>A0ABT2HQD8</accession>
<reference evidence="5 6" key="1">
    <citation type="submission" date="2022-04" db="EMBL/GenBank/DDBJ databases">
        <title>Human microbiome associated bacterial genomes.</title>
        <authorList>
            <person name="Sandstrom S."/>
            <person name="Salamzade R."/>
            <person name="Kalan L.R."/>
        </authorList>
    </citation>
    <scope>NUCLEOTIDE SEQUENCE [LARGE SCALE GENOMIC DNA]</scope>
    <source>
        <strain evidence="6">p3-SID767</strain>
    </source>
</reference>
<name>A0ABT2HQD8_9MICC</name>
<dbReference type="InterPro" id="IPR011711">
    <property type="entry name" value="GntR_C"/>
</dbReference>
<dbReference type="Proteomes" id="UP001205046">
    <property type="component" value="Unassembled WGS sequence"/>
</dbReference>
<evidence type="ECO:0000313" key="6">
    <source>
        <dbReference type="Proteomes" id="UP001205046"/>
    </source>
</evidence>
<sequence>MAEDQAFHAAILQYTGNSRLVDLCTRLRGQTRLKALRSLVDEGRLVESAHEHITLLDHMQAGDAEGAYEVIMHHLGHASQLWAQGTEGTEASDAVEVTPLLVRDLPNRAEDTE</sequence>
<dbReference type="Gene3D" id="1.20.120.530">
    <property type="entry name" value="GntR ligand-binding domain-like"/>
    <property type="match status" value="1"/>
</dbReference>
<protein>
    <submittedName>
        <fullName evidence="5">FCD domain-containing protein</fullName>
    </submittedName>
</protein>
<evidence type="ECO:0000259" key="4">
    <source>
        <dbReference type="Pfam" id="PF07729"/>
    </source>
</evidence>
<dbReference type="EMBL" id="JALXMO010000011">
    <property type="protein sequence ID" value="MCT1606897.1"/>
    <property type="molecule type" value="Genomic_DNA"/>
</dbReference>
<dbReference type="SUPFAM" id="SSF48008">
    <property type="entry name" value="GntR ligand-binding domain-like"/>
    <property type="match status" value="1"/>
</dbReference>
<keyword evidence="3" id="KW-0804">Transcription</keyword>
<keyword evidence="1" id="KW-0805">Transcription regulation</keyword>
<keyword evidence="6" id="KW-1185">Reference proteome</keyword>
<gene>
    <name evidence="5" type="ORF">M3B43_06070</name>
</gene>
<evidence type="ECO:0000256" key="2">
    <source>
        <dbReference type="ARBA" id="ARBA00023125"/>
    </source>
</evidence>
<keyword evidence="2" id="KW-0238">DNA-binding</keyword>
<evidence type="ECO:0000256" key="3">
    <source>
        <dbReference type="ARBA" id="ARBA00023163"/>
    </source>
</evidence>
<evidence type="ECO:0000256" key="1">
    <source>
        <dbReference type="ARBA" id="ARBA00023015"/>
    </source>
</evidence>
<dbReference type="Pfam" id="PF07729">
    <property type="entry name" value="FCD"/>
    <property type="match status" value="1"/>
</dbReference>
<feature type="domain" description="GntR C-terminal" evidence="4">
    <location>
        <begin position="2"/>
        <end position="76"/>
    </location>
</feature>
<evidence type="ECO:0000313" key="5">
    <source>
        <dbReference type="EMBL" id="MCT1606897.1"/>
    </source>
</evidence>
<dbReference type="InterPro" id="IPR008920">
    <property type="entry name" value="TF_FadR/GntR_C"/>
</dbReference>
<proteinExistence type="predicted"/>
<organism evidence="5 6">
    <name type="scientific">Nesterenkonia massiliensis</name>
    <dbReference type="NCBI Taxonomy" id="1232429"/>
    <lineage>
        <taxon>Bacteria</taxon>
        <taxon>Bacillati</taxon>
        <taxon>Actinomycetota</taxon>
        <taxon>Actinomycetes</taxon>
        <taxon>Micrococcales</taxon>
        <taxon>Micrococcaceae</taxon>
        <taxon>Nesterenkonia</taxon>
    </lineage>
</organism>